<proteinExistence type="predicted"/>
<dbReference type="NCBIfam" id="TIGR00581">
    <property type="entry name" value="moaC"/>
    <property type="match status" value="1"/>
</dbReference>
<dbReference type="RefSeq" id="WP_014448682.1">
    <property type="nucleotide sequence ID" value="NC_017094.1"/>
</dbReference>
<evidence type="ECO:0000256" key="3">
    <source>
        <dbReference type="ARBA" id="ARBA00012575"/>
    </source>
</evidence>
<evidence type="ECO:0000256" key="2">
    <source>
        <dbReference type="ARBA" id="ARBA00005046"/>
    </source>
</evidence>
<keyword evidence="4" id="KW-0501">Molybdenum cofactor biosynthesis</keyword>
<evidence type="ECO:0000259" key="7">
    <source>
        <dbReference type="Pfam" id="PF01967"/>
    </source>
</evidence>
<evidence type="ECO:0000256" key="1">
    <source>
        <dbReference type="ARBA" id="ARBA00001637"/>
    </source>
</evidence>
<dbReference type="InterPro" id="IPR050105">
    <property type="entry name" value="MoCo_biosynth_MoaA/MoaC"/>
</dbReference>
<dbReference type="HOGENOM" id="CLU_074693_1_1_0"/>
<dbReference type="PANTHER" id="PTHR22960:SF29">
    <property type="entry name" value="CYCLIC PYRANOPTERIN MONOPHOSPHATE SYNTHASE"/>
    <property type="match status" value="1"/>
</dbReference>
<evidence type="ECO:0000256" key="4">
    <source>
        <dbReference type="ARBA" id="ARBA00023150"/>
    </source>
</evidence>
<dbReference type="Proteomes" id="UP000007382">
    <property type="component" value="Chromosome"/>
</dbReference>
<dbReference type="STRING" id="1162668.LFE_0471"/>
<reference evidence="9" key="2">
    <citation type="submission" date="2012-03" db="EMBL/GenBank/DDBJ databases">
        <title>The complete genome sequence of the pioneer microbe on fresh volcanic deposit, Leptospirillum ferrooxidans strain C2-3.</title>
        <authorList>
            <person name="Fujimura R."/>
            <person name="Sato Y."/>
            <person name="Nishizawa T."/>
            <person name="Nanba K."/>
            <person name="Oshima K."/>
            <person name="Hattori M."/>
            <person name="Kamijo T."/>
            <person name="Ohta H."/>
        </authorList>
    </citation>
    <scope>NUCLEOTIDE SEQUENCE [LARGE SCALE GENOMIC DNA]</scope>
    <source>
        <strain evidence="9">C2-3</strain>
    </source>
</reference>
<name>I0ILP0_LEPFC</name>
<keyword evidence="9" id="KW-1185">Reference proteome</keyword>
<dbReference type="Pfam" id="PF01967">
    <property type="entry name" value="MoaC"/>
    <property type="match status" value="1"/>
</dbReference>
<dbReference type="Gene3D" id="3.30.70.640">
    <property type="entry name" value="Molybdopterin cofactor biosynthesis C (MoaC) domain"/>
    <property type="match status" value="1"/>
</dbReference>
<evidence type="ECO:0000313" key="9">
    <source>
        <dbReference type="Proteomes" id="UP000007382"/>
    </source>
</evidence>
<evidence type="ECO:0000313" key="8">
    <source>
        <dbReference type="EMBL" id="BAM06189.1"/>
    </source>
</evidence>
<accession>I0ILP0</accession>
<dbReference type="GO" id="GO:0061799">
    <property type="term" value="F:cyclic pyranopterin monophosphate synthase activity"/>
    <property type="evidence" value="ECO:0007669"/>
    <property type="project" value="UniProtKB-EC"/>
</dbReference>
<gene>
    <name evidence="8" type="ordered locus">LFE_0471</name>
</gene>
<comment type="pathway">
    <text evidence="2">Cofactor biosynthesis; molybdopterin biosynthesis.</text>
</comment>
<dbReference type="SUPFAM" id="SSF55040">
    <property type="entry name" value="Molybdenum cofactor biosynthesis protein C, MoaC"/>
    <property type="match status" value="1"/>
</dbReference>
<dbReference type="EMBL" id="AP012342">
    <property type="protein sequence ID" value="BAM06189.1"/>
    <property type="molecule type" value="Genomic_DNA"/>
</dbReference>
<dbReference type="InterPro" id="IPR047594">
    <property type="entry name" value="MoaC_bact/euk"/>
</dbReference>
<organism evidence="8 9">
    <name type="scientific">Leptospirillum ferrooxidans (strain C2-3)</name>
    <dbReference type="NCBI Taxonomy" id="1162668"/>
    <lineage>
        <taxon>Bacteria</taxon>
        <taxon>Pseudomonadati</taxon>
        <taxon>Nitrospirota</taxon>
        <taxon>Nitrospiria</taxon>
        <taxon>Nitrospirales</taxon>
        <taxon>Nitrospiraceae</taxon>
        <taxon>Leptospirillum</taxon>
    </lineage>
</organism>
<dbReference type="NCBIfam" id="NF006870">
    <property type="entry name" value="PRK09364.1"/>
    <property type="match status" value="1"/>
</dbReference>
<dbReference type="PATRIC" id="fig|1162668.3.peg.553"/>
<dbReference type="CDD" id="cd01420">
    <property type="entry name" value="MoaC_PE"/>
    <property type="match status" value="1"/>
</dbReference>
<dbReference type="UniPathway" id="UPA00344"/>
<dbReference type="PANTHER" id="PTHR22960">
    <property type="entry name" value="MOLYBDOPTERIN COFACTOR SYNTHESIS PROTEIN A"/>
    <property type="match status" value="1"/>
</dbReference>
<dbReference type="eggNOG" id="COG0315">
    <property type="taxonomic scope" value="Bacteria"/>
</dbReference>
<feature type="domain" description="Molybdopterin cofactor biosynthesis C (MoaC)" evidence="7">
    <location>
        <begin position="13"/>
        <end position="148"/>
    </location>
</feature>
<protein>
    <recommendedName>
        <fullName evidence="3">cyclic pyranopterin monophosphate synthase</fullName>
        <ecNumber evidence="3">4.6.1.17</ecNumber>
    </recommendedName>
</protein>
<dbReference type="EC" id="4.6.1.17" evidence="3"/>
<dbReference type="InterPro" id="IPR036522">
    <property type="entry name" value="MoaC_sf"/>
</dbReference>
<dbReference type="GO" id="GO:0006777">
    <property type="term" value="P:Mo-molybdopterin cofactor biosynthetic process"/>
    <property type="evidence" value="ECO:0007669"/>
    <property type="project" value="UniProtKB-KW"/>
</dbReference>
<dbReference type="AlphaFoldDB" id="I0ILP0"/>
<reference evidence="8 9" key="1">
    <citation type="journal article" date="2012" name="J. Bacteriol.">
        <title>Complete Genome Sequence of Leptospirillum ferrooxidans Strain C2-3, Isolated from a Fresh Volcanic Ash Deposit on the Island of Miyake, Japan.</title>
        <authorList>
            <person name="Fujimura R."/>
            <person name="Sato Y."/>
            <person name="Nishizawa T."/>
            <person name="Oshima K."/>
            <person name="Kim S.-W."/>
            <person name="Hattori M."/>
            <person name="Kamijo T."/>
            <person name="Ohta H."/>
        </authorList>
    </citation>
    <scope>NUCLEOTIDE SEQUENCE [LARGE SCALE GENOMIC DNA]</scope>
    <source>
        <strain evidence="8 9">C2-3</strain>
    </source>
</reference>
<dbReference type="KEGG" id="lfc:LFE_0471"/>
<dbReference type="InterPro" id="IPR002820">
    <property type="entry name" value="Mopterin_CF_biosynth-C_dom"/>
</dbReference>
<comment type="function">
    <text evidence="6">Catalyzes the conversion of (8S)-3',8-cyclo-7,8-dihydroguanosine 5'-triphosphate to cyclic pyranopterin monophosphate (cPMP).</text>
</comment>
<comment type="catalytic activity">
    <reaction evidence="1">
        <text>(8S)-3',8-cyclo-7,8-dihydroguanosine 5'-triphosphate = cyclic pyranopterin phosphate + diphosphate</text>
        <dbReference type="Rhea" id="RHEA:49580"/>
        <dbReference type="ChEBI" id="CHEBI:33019"/>
        <dbReference type="ChEBI" id="CHEBI:59648"/>
        <dbReference type="ChEBI" id="CHEBI:131766"/>
        <dbReference type="EC" id="4.6.1.17"/>
    </reaction>
</comment>
<evidence type="ECO:0000256" key="5">
    <source>
        <dbReference type="ARBA" id="ARBA00023239"/>
    </source>
</evidence>
<keyword evidence="5" id="KW-0456">Lyase</keyword>
<evidence type="ECO:0000256" key="6">
    <source>
        <dbReference type="ARBA" id="ARBA00055087"/>
    </source>
</evidence>
<sequence>MELAEDPGSRARMVDVGAKEVTERIAIASGRIRLAREVIECIRANKVPKGNVFEVARVAGIMAAKRTDEILPLCHPLPLESVEVHLEILQDVVMVRVQVRTHAKTGVEMEALTAVAAACLTVYDLCKPLAKGQSAVIECIQLEMKSGGRRGTFIRKNELEKEGEGSCALPS</sequence>
<dbReference type="InterPro" id="IPR023045">
    <property type="entry name" value="MoaC"/>
</dbReference>